<keyword evidence="1" id="KW-1133">Transmembrane helix</keyword>
<proteinExistence type="predicted"/>
<feature type="transmembrane region" description="Helical" evidence="1">
    <location>
        <begin position="20"/>
        <end position="42"/>
    </location>
</feature>
<evidence type="ECO:0000313" key="3">
    <source>
        <dbReference type="Proteomes" id="UP001527882"/>
    </source>
</evidence>
<keyword evidence="1" id="KW-0472">Membrane</keyword>
<name>A0ABT4QAK6_9BACL</name>
<dbReference type="EMBL" id="JAQAGZ010000009">
    <property type="protein sequence ID" value="MCZ8513868.1"/>
    <property type="molecule type" value="Genomic_DNA"/>
</dbReference>
<comment type="caution">
    <text evidence="2">The sequence shown here is derived from an EMBL/GenBank/DDBJ whole genome shotgun (WGS) entry which is preliminary data.</text>
</comment>
<dbReference type="RefSeq" id="WP_269882390.1">
    <property type="nucleotide sequence ID" value="NZ_JAQAGZ010000009.1"/>
</dbReference>
<keyword evidence="1" id="KW-0812">Transmembrane</keyword>
<evidence type="ECO:0008006" key="4">
    <source>
        <dbReference type="Google" id="ProtNLM"/>
    </source>
</evidence>
<sequence>MTKNPFIHVLVNEKGIANLIVTLLIMPLLLFLCFSIVPFFVYSMRLDHMHLIANHALKEAEAVGYVSPTVIANTNARLSALGLGSVAVGGTMYPSFAGSTSTKVLRDAPNPTITLTLKYPAPNLTKMLAAIRGTGSNATNEGFYLITLYGRSEAYN</sequence>
<protein>
    <recommendedName>
        <fullName evidence="4">Flp pilus-assembly TadG-like N-terminal domain-containing protein</fullName>
    </recommendedName>
</protein>
<dbReference type="Proteomes" id="UP001527882">
    <property type="component" value="Unassembled WGS sequence"/>
</dbReference>
<gene>
    <name evidence="2" type="ORF">O9H85_15795</name>
</gene>
<keyword evidence="3" id="KW-1185">Reference proteome</keyword>
<evidence type="ECO:0000256" key="1">
    <source>
        <dbReference type="SAM" id="Phobius"/>
    </source>
</evidence>
<reference evidence="2 3" key="1">
    <citation type="submission" date="2022-12" db="EMBL/GenBank/DDBJ databases">
        <title>Draft genome sequence of Paenibacillus sp. dW9.</title>
        <authorList>
            <person name="Choi E.-W."/>
            <person name="Kim D.-U."/>
        </authorList>
    </citation>
    <scope>NUCLEOTIDE SEQUENCE [LARGE SCALE GENOMIC DNA]</scope>
    <source>
        <strain evidence="3">dW9</strain>
    </source>
</reference>
<evidence type="ECO:0000313" key="2">
    <source>
        <dbReference type="EMBL" id="MCZ8513868.1"/>
    </source>
</evidence>
<accession>A0ABT4QAK6</accession>
<organism evidence="2 3">
    <name type="scientific">Paenibacillus gyeongsangnamensis</name>
    <dbReference type="NCBI Taxonomy" id="3388067"/>
    <lineage>
        <taxon>Bacteria</taxon>
        <taxon>Bacillati</taxon>
        <taxon>Bacillota</taxon>
        <taxon>Bacilli</taxon>
        <taxon>Bacillales</taxon>
        <taxon>Paenibacillaceae</taxon>
        <taxon>Paenibacillus</taxon>
    </lineage>
</organism>